<comment type="subcellular location">
    <subcellularLocation>
        <location evidence="3">Late endosome membrane</location>
        <topology evidence="3">Single-pass type II membrane protein</topology>
    </subcellularLocation>
    <subcellularLocation>
        <location evidence="4">Lysosome membrane</location>
        <topology evidence="4">Single-pass type II membrane protein</topology>
    </subcellularLocation>
    <subcellularLocation>
        <location evidence="5">Mitochondrion membrane</location>
        <topology evidence="5">Single-pass type II membrane protein</topology>
    </subcellularLocation>
</comment>
<dbReference type="OrthoDB" id="6431331at2759"/>
<dbReference type="STRING" id="282301.A0A1I8II89"/>
<dbReference type="GO" id="GO:0046464">
    <property type="term" value="P:acylglycerol catabolic process"/>
    <property type="evidence" value="ECO:0007669"/>
    <property type="project" value="TreeGrafter"/>
</dbReference>
<evidence type="ECO:0000256" key="3">
    <source>
        <dbReference type="ARBA" id="ARBA00037797"/>
    </source>
</evidence>
<comment type="catalytic activity">
    <reaction evidence="1">
        <text>Hydrolyzes glycerol monoesters of long-chain fatty acids.</text>
        <dbReference type="EC" id="3.1.1.23"/>
    </reaction>
</comment>
<dbReference type="GO" id="GO:0031966">
    <property type="term" value="C:mitochondrial membrane"/>
    <property type="evidence" value="ECO:0007669"/>
    <property type="project" value="UniProtKB-SubCell"/>
</dbReference>
<dbReference type="GO" id="GO:0047372">
    <property type="term" value="F:monoacylglycerol lipase activity"/>
    <property type="evidence" value="ECO:0007669"/>
    <property type="project" value="UniProtKB-EC"/>
</dbReference>
<dbReference type="PANTHER" id="PTHR43798">
    <property type="entry name" value="MONOACYLGLYCEROL LIPASE"/>
    <property type="match status" value="1"/>
</dbReference>
<dbReference type="GO" id="GO:0005765">
    <property type="term" value="C:lysosomal membrane"/>
    <property type="evidence" value="ECO:0007669"/>
    <property type="project" value="UniProtKB-SubCell"/>
</dbReference>
<reference evidence="9" key="1">
    <citation type="submission" date="2016-11" db="UniProtKB">
        <authorList>
            <consortium name="WormBaseParasite"/>
        </authorList>
    </citation>
    <scope>IDENTIFICATION</scope>
</reference>
<dbReference type="InterPro" id="IPR050266">
    <property type="entry name" value="AB_hydrolase_sf"/>
</dbReference>
<dbReference type="WBParaSite" id="maker-uti_cns_0012735-snap-gene-0.3-mRNA-1">
    <property type="protein sequence ID" value="maker-uti_cns_0012735-snap-gene-0.3-mRNA-1"/>
    <property type="gene ID" value="maker-uti_cns_0012735-snap-gene-0.3"/>
</dbReference>
<evidence type="ECO:0000256" key="5">
    <source>
        <dbReference type="ARBA" id="ARBA00046308"/>
    </source>
</evidence>
<dbReference type="InterPro" id="IPR000073">
    <property type="entry name" value="AB_hydrolase_1"/>
</dbReference>
<evidence type="ECO:0000256" key="2">
    <source>
        <dbReference type="ARBA" id="ARBA00013254"/>
    </source>
</evidence>
<sequence>MNFDEFGKDMLGGSGRPSSFRGGGAGSGHSGNSFADRHASMMSSTPREPSSGLWLAWQIAYPICLGLLNFCLVVGAWLWFKHPLYLFRLLRWLQTRRAGLRCRQIQLDGTVYRIAEKGRADKFRTSMLLIHGLADDVSSWNSFVELIDAQAEHCLAVELPGHGGSLASSAEEFDLEPLARRVRSLVCAAGYEKQPMHVIGYSMGACVAGAYAALYPEQADLLTVAAPLMRQPSATEEANTELLHRLSSWLAPASYDELTVALRHRAYRPVPVASQVLTGMLEDRLPKLEFHRALLANCFEEANCNILLRLAEQITAATHIIWGKQDELSLVSLAGQLQKSLPNVCQSDILDECGHSLELECPANFFGLVYKFRKNQSLKKFS</sequence>
<dbReference type="PANTHER" id="PTHR43798:SF5">
    <property type="entry name" value="MONOACYLGLYCEROL LIPASE ABHD6"/>
    <property type="match status" value="1"/>
</dbReference>
<dbReference type="Proteomes" id="UP000095280">
    <property type="component" value="Unplaced"/>
</dbReference>
<dbReference type="EC" id="3.1.1.23" evidence="2"/>
<dbReference type="Pfam" id="PF12697">
    <property type="entry name" value="Abhydrolase_6"/>
    <property type="match status" value="1"/>
</dbReference>
<evidence type="ECO:0000256" key="6">
    <source>
        <dbReference type="ARBA" id="ARBA00047662"/>
    </source>
</evidence>
<evidence type="ECO:0000313" key="8">
    <source>
        <dbReference type="Proteomes" id="UP000095280"/>
    </source>
</evidence>
<evidence type="ECO:0000256" key="7">
    <source>
        <dbReference type="ARBA" id="ARBA00049568"/>
    </source>
</evidence>
<dbReference type="GO" id="GO:0031902">
    <property type="term" value="C:late endosome membrane"/>
    <property type="evidence" value="ECO:0007669"/>
    <property type="project" value="UniProtKB-SubCell"/>
</dbReference>
<organism evidence="8 9">
    <name type="scientific">Macrostomum lignano</name>
    <dbReference type="NCBI Taxonomy" id="282301"/>
    <lineage>
        <taxon>Eukaryota</taxon>
        <taxon>Metazoa</taxon>
        <taxon>Spiralia</taxon>
        <taxon>Lophotrochozoa</taxon>
        <taxon>Platyhelminthes</taxon>
        <taxon>Rhabditophora</taxon>
        <taxon>Macrostomorpha</taxon>
        <taxon>Macrostomida</taxon>
        <taxon>Macrostomidae</taxon>
        <taxon>Macrostomum</taxon>
    </lineage>
</organism>
<dbReference type="InterPro" id="IPR029058">
    <property type="entry name" value="AB_hydrolase_fold"/>
</dbReference>
<dbReference type="Gene3D" id="3.40.50.1820">
    <property type="entry name" value="alpha/beta hydrolase"/>
    <property type="match status" value="1"/>
</dbReference>
<proteinExistence type="predicted"/>
<evidence type="ECO:0000256" key="1">
    <source>
        <dbReference type="ARBA" id="ARBA00001613"/>
    </source>
</evidence>
<name>A0A1I8II89_9PLAT</name>
<comment type="catalytic activity">
    <reaction evidence="6">
        <text>1-dodecanoylglycerol + H2O = dodecanoate + glycerol + H(+)</text>
        <dbReference type="Rhea" id="RHEA:44316"/>
        <dbReference type="ChEBI" id="CHEBI:15377"/>
        <dbReference type="ChEBI" id="CHEBI:15378"/>
        <dbReference type="ChEBI" id="CHEBI:17754"/>
        <dbReference type="ChEBI" id="CHEBI:18262"/>
        <dbReference type="ChEBI" id="CHEBI:75539"/>
    </reaction>
</comment>
<evidence type="ECO:0000256" key="4">
    <source>
        <dbReference type="ARBA" id="ARBA00037874"/>
    </source>
</evidence>
<comment type="function">
    <text evidence="7">Lipase that preferentially hydrolysis medium-chain saturated monoacylglycerols including 2-arachidonoylglycerol. Through 2-arachidonoylglycerol degradation may regulate endocannabinoid signaling pathways. Also has a lysophosphatidyl lipase activity with a preference for lysophosphatidylglycerol among other lysophospholipids. Also able to degrade bis(monoacylglycero)phosphate (BMP) and constitutes the major enzyme for BMP catabolism. BMP, also known as lysobisphosphatidic acid, is enriched in late endosomes and lysosomes and plays a key role in the formation of intraluminal vesicles and in lipid sorting.</text>
</comment>
<dbReference type="AlphaFoldDB" id="A0A1I8II89"/>
<evidence type="ECO:0000313" key="9">
    <source>
        <dbReference type="WBParaSite" id="maker-uti_cns_0012735-snap-gene-0.3-mRNA-1"/>
    </source>
</evidence>
<keyword evidence="8" id="KW-1185">Reference proteome</keyword>
<protein>
    <recommendedName>
        <fullName evidence="2">acylglycerol lipase</fullName>
        <ecNumber evidence="2">3.1.1.23</ecNumber>
    </recommendedName>
</protein>
<accession>A0A1I8II89</accession>
<dbReference type="SUPFAM" id="SSF53474">
    <property type="entry name" value="alpha/beta-Hydrolases"/>
    <property type="match status" value="1"/>
</dbReference>